<feature type="signal peptide" evidence="2">
    <location>
        <begin position="1"/>
        <end position="20"/>
    </location>
</feature>
<dbReference type="SMART" id="SM00741">
    <property type="entry name" value="SapB"/>
    <property type="match status" value="2"/>
</dbReference>
<dbReference type="AlphaFoldDB" id="A0A915PD42"/>
<evidence type="ECO:0000256" key="1">
    <source>
        <dbReference type="ARBA" id="ARBA00023157"/>
    </source>
</evidence>
<dbReference type="Gene3D" id="1.10.225.10">
    <property type="entry name" value="Saposin-like"/>
    <property type="match status" value="2"/>
</dbReference>
<keyword evidence="4" id="KW-1185">Reference proteome</keyword>
<dbReference type="WBParaSite" id="scf7180000424664.g13716">
    <property type="protein sequence ID" value="scf7180000424664.g13716"/>
    <property type="gene ID" value="scf7180000424664.g13716"/>
</dbReference>
<evidence type="ECO:0000259" key="3">
    <source>
        <dbReference type="PROSITE" id="PS50015"/>
    </source>
</evidence>
<dbReference type="InterPro" id="IPR008139">
    <property type="entry name" value="SaposinB_dom"/>
</dbReference>
<dbReference type="InterPro" id="IPR051428">
    <property type="entry name" value="Sphingo_Act-Surfact_Prot"/>
</dbReference>
<accession>A0A915PD42</accession>
<name>A0A915PD42_9BILA</name>
<evidence type="ECO:0000256" key="2">
    <source>
        <dbReference type="SAM" id="SignalP"/>
    </source>
</evidence>
<sequence>MKLCLLFIISIIFSCDFVLSYYGPLKINQTPKIGNWTDACDECKIIINKIVQVAKDPTKLEELKLLLSALCETTAEYRDECLMFVKRLDLFIDRLLPFLQNADKVCKDLHICKNRKLEHFHRVGVHFASQLEDIDNAKNSLLCEECQFAAHELLDLVGEPHVQQEVHDWLEENVCSHTGKYKELCSQYLDETLPEFFLELKTLLSDQKKFCEDLELCPAMTFPSLGSPYRRAKLGPKFMGMMKKEVVDSVEED</sequence>
<dbReference type="PROSITE" id="PS51257">
    <property type="entry name" value="PROKAR_LIPOPROTEIN"/>
    <property type="match status" value="1"/>
</dbReference>
<dbReference type="PANTHER" id="PTHR11480">
    <property type="entry name" value="SAPOSIN-RELATED"/>
    <property type="match status" value="1"/>
</dbReference>
<protein>
    <submittedName>
        <fullName evidence="5">Saposin B-type domain-containing protein</fullName>
    </submittedName>
</protein>
<dbReference type="PANTHER" id="PTHR11480:SF3">
    <property type="entry name" value="BCDNA.GH08312"/>
    <property type="match status" value="1"/>
</dbReference>
<proteinExistence type="predicted"/>
<organism evidence="4 5">
    <name type="scientific">Meloidogyne floridensis</name>
    <dbReference type="NCBI Taxonomy" id="298350"/>
    <lineage>
        <taxon>Eukaryota</taxon>
        <taxon>Metazoa</taxon>
        <taxon>Ecdysozoa</taxon>
        <taxon>Nematoda</taxon>
        <taxon>Chromadorea</taxon>
        <taxon>Rhabditida</taxon>
        <taxon>Tylenchina</taxon>
        <taxon>Tylenchomorpha</taxon>
        <taxon>Tylenchoidea</taxon>
        <taxon>Meloidogynidae</taxon>
        <taxon>Meloidogyninae</taxon>
        <taxon>Meloidogyne</taxon>
    </lineage>
</organism>
<evidence type="ECO:0000313" key="5">
    <source>
        <dbReference type="WBParaSite" id="scf7180000424664.g13716"/>
    </source>
</evidence>
<feature type="domain" description="Saposin B-type" evidence="3">
    <location>
        <begin position="139"/>
        <end position="221"/>
    </location>
</feature>
<dbReference type="PROSITE" id="PS50015">
    <property type="entry name" value="SAP_B"/>
    <property type="match status" value="2"/>
</dbReference>
<keyword evidence="1" id="KW-1015">Disulfide bond</keyword>
<dbReference type="Proteomes" id="UP000887560">
    <property type="component" value="Unplaced"/>
</dbReference>
<dbReference type="InterPro" id="IPR011001">
    <property type="entry name" value="Saposin-like"/>
</dbReference>
<feature type="domain" description="Saposin B-type" evidence="3">
    <location>
        <begin position="36"/>
        <end position="116"/>
    </location>
</feature>
<feature type="chain" id="PRO_5037455883" evidence="2">
    <location>
        <begin position="21"/>
        <end position="253"/>
    </location>
</feature>
<keyword evidence="2" id="KW-0732">Signal</keyword>
<reference evidence="5" key="1">
    <citation type="submission" date="2022-11" db="UniProtKB">
        <authorList>
            <consortium name="WormBaseParasite"/>
        </authorList>
    </citation>
    <scope>IDENTIFICATION</scope>
</reference>
<evidence type="ECO:0000313" key="4">
    <source>
        <dbReference type="Proteomes" id="UP000887560"/>
    </source>
</evidence>
<dbReference type="SUPFAM" id="SSF47862">
    <property type="entry name" value="Saposin"/>
    <property type="match status" value="1"/>
</dbReference>